<sequence>MDAQVAPEGVLSSPKPDYVCSPQFALVHLWVEIHRRGCGFLGPCYIPRSPYGGFRQLLSPGSVLFQCATTHDAPSEVPGVWQRSRLLIGVATYATGVDLDGRKCLPARGEDYSFQFLIR</sequence>
<dbReference type="Proteomes" id="UP001187192">
    <property type="component" value="Unassembled WGS sequence"/>
</dbReference>
<dbReference type="AlphaFoldDB" id="A0AA88B0K8"/>
<proteinExistence type="predicted"/>
<evidence type="ECO:0000313" key="2">
    <source>
        <dbReference type="Proteomes" id="UP001187192"/>
    </source>
</evidence>
<reference evidence="1" key="1">
    <citation type="submission" date="2023-07" db="EMBL/GenBank/DDBJ databases">
        <title>draft genome sequence of fig (Ficus carica).</title>
        <authorList>
            <person name="Takahashi T."/>
            <person name="Nishimura K."/>
        </authorList>
    </citation>
    <scope>NUCLEOTIDE SEQUENCE</scope>
</reference>
<dbReference type="EMBL" id="BTGU01000055">
    <property type="protein sequence ID" value="GMN55071.1"/>
    <property type="molecule type" value="Genomic_DNA"/>
</dbReference>
<name>A0AA88B0K8_FICCA</name>
<organism evidence="1 2">
    <name type="scientific">Ficus carica</name>
    <name type="common">Common fig</name>
    <dbReference type="NCBI Taxonomy" id="3494"/>
    <lineage>
        <taxon>Eukaryota</taxon>
        <taxon>Viridiplantae</taxon>
        <taxon>Streptophyta</taxon>
        <taxon>Embryophyta</taxon>
        <taxon>Tracheophyta</taxon>
        <taxon>Spermatophyta</taxon>
        <taxon>Magnoliopsida</taxon>
        <taxon>eudicotyledons</taxon>
        <taxon>Gunneridae</taxon>
        <taxon>Pentapetalae</taxon>
        <taxon>rosids</taxon>
        <taxon>fabids</taxon>
        <taxon>Rosales</taxon>
        <taxon>Moraceae</taxon>
        <taxon>Ficeae</taxon>
        <taxon>Ficus</taxon>
    </lineage>
</organism>
<protein>
    <submittedName>
        <fullName evidence="1">Uncharacterized protein</fullName>
    </submittedName>
</protein>
<evidence type="ECO:0000313" key="1">
    <source>
        <dbReference type="EMBL" id="GMN55071.1"/>
    </source>
</evidence>
<gene>
    <name evidence="1" type="ORF">TIFTF001_024191</name>
</gene>
<comment type="caution">
    <text evidence="1">The sequence shown here is derived from an EMBL/GenBank/DDBJ whole genome shotgun (WGS) entry which is preliminary data.</text>
</comment>
<accession>A0AA88B0K8</accession>
<keyword evidence="2" id="KW-1185">Reference proteome</keyword>